<dbReference type="STRING" id="40149.A0A0E0EBN8"/>
<dbReference type="Gene3D" id="3.30.200.20">
    <property type="entry name" value="Phosphorylase Kinase, domain 1"/>
    <property type="match status" value="1"/>
</dbReference>
<reference evidence="2" key="2">
    <citation type="submission" date="2018-05" db="EMBL/GenBank/DDBJ databases">
        <title>OmerRS3 (Oryza meridionalis Reference Sequence Version 3).</title>
        <authorList>
            <person name="Zhang J."/>
            <person name="Kudrna D."/>
            <person name="Lee S."/>
            <person name="Talag J."/>
            <person name="Welchert J."/>
            <person name="Wing R.A."/>
        </authorList>
    </citation>
    <scope>NUCLEOTIDE SEQUENCE [LARGE SCALE GENOMIC DNA]</scope>
    <source>
        <strain evidence="2">cv. OR44</strain>
    </source>
</reference>
<accession>A0A0E0EBN8</accession>
<organism evidence="2">
    <name type="scientific">Oryza meridionalis</name>
    <dbReference type="NCBI Taxonomy" id="40149"/>
    <lineage>
        <taxon>Eukaryota</taxon>
        <taxon>Viridiplantae</taxon>
        <taxon>Streptophyta</taxon>
        <taxon>Embryophyta</taxon>
        <taxon>Tracheophyta</taxon>
        <taxon>Spermatophyta</taxon>
        <taxon>Magnoliopsida</taxon>
        <taxon>Liliopsida</taxon>
        <taxon>Poales</taxon>
        <taxon>Poaceae</taxon>
        <taxon>BOP clade</taxon>
        <taxon>Oryzoideae</taxon>
        <taxon>Oryzeae</taxon>
        <taxon>Oryzinae</taxon>
        <taxon>Oryza</taxon>
    </lineage>
</organism>
<dbReference type="GO" id="GO:0012505">
    <property type="term" value="C:endomembrane system"/>
    <property type="evidence" value="ECO:0007669"/>
    <property type="project" value="UniProtKB-SubCell"/>
</dbReference>
<keyword evidence="3" id="KW-1185">Reference proteome</keyword>
<evidence type="ECO:0000313" key="3">
    <source>
        <dbReference type="Proteomes" id="UP000008021"/>
    </source>
</evidence>
<reference evidence="2" key="1">
    <citation type="submission" date="2015-04" db="UniProtKB">
        <authorList>
            <consortium name="EnsemblPlants"/>
        </authorList>
    </citation>
    <scope>IDENTIFICATION</scope>
</reference>
<sequence>MCVTGQDTVTQRDAPPPQRDSHPRDAAEALNAHQASSAAPHPPPAPPSRSSPPPPPSRLRRLSFTLNAHQASSAAPSARAWPTVGAEVPTFAKFSQAELRTATGGFAAANIVLESSEKVPNLVYKGRLQGAGRAVGMLLPQRDAQLYLVGIT</sequence>
<dbReference type="GO" id="GO:0004672">
    <property type="term" value="F:protein kinase activity"/>
    <property type="evidence" value="ECO:0007669"/>
    <property type="project" value="InterPro"/>
</dbReference>
<dbReference type="InterPro" id="IPR045845">
    <property type="entry name" value="BSK"/>
</dbReference>
<dbReference type="HOGENOM" id="CLU_1725205_0_0_1"/>
<name>A0A0E0EBN8_9ORYZ</name>
<dbReference type="EnsemblPlants" id="OMERI07G12180.1">
    <property type="protein sequence ID" value="OMERI07G12180.1"/>
    <property type="gene ID" value="OMERI07G12180"/>
</dbReference>
<dbReference type="Proteomes" id="UP000008021">
    <property type="component" value="Chromosome 7"/>
</dbReference>
<dbReference type="GO" id="GO:0009742">
    <property type="term" value="P:brassinosteroid mediated signaling pathway"/>
    <property type="evidence" value="ECO:0007669"/>
    <property type="project" value="InterPro"/>
</dbReference>
<proteinExistence type="predicted"/>
<dbReference type="AlphaFoldDB" id="A0A0E0EBN8"/>
<dbReference type="GO" id="GO:0005524">
    <property type="term" value="F:ATP binding"/>
    <property type="evidence" value="ECO:0007669"/>
    <property type="project" value="UniProtKB-KW"/>
</dbReference>
<dbReference type="PANTHER" id="PTHR45863">
    <property type="entry name" value="SERINE/THREONINE-PROTEIN KINASE BSK5"/>
    <property type="match status" value="1"/>
</dbReference>
<protein>
    <submittedName>
        <fullName evidence="2">Uncharacterized protein</fullName>
    </submittedName>
</protein>
<feature type="region of interest" description="Disordered" evidence="1">
    <location>
        <begin position="1"/>
        <end position="60"/>
    </location>
</feature>
<feature type="compositionally biased region" description="Pro residues" evidence="1">
    <location>
        <begin position="40"/>
        <end position="57"/>
    </location>
</feature>
<dbReference type="PANTHER" id="PTHR45863:SF22">
    <property type="entry name" value="SERINE_THREONINE-PROTEIN KINASE BSK1"/>
    <property type="match status" value="1"/>
</dbReference>
<dbReference type="Gramene" id="OMERI07G12180.1">
    <property type="protein sequence ID" value="OMERI07G12180.1"/>
    <property type="gene ID" value="OMERI07G12180"/>
</dbReference>
<evidence type="ECO:0000256" key="1">
    <source>
        <dbReference type="SAM" id="MobiDB-lite"/>
    </source>
</evidence>
<feature type="compositionally biased region" description="Polar residues" evidence="1">
    <location>
        <begin position="1"/>
        <end position="11"/>
    </location>
</feature>
<evidence type="ECO:0000313" key="2">
    <source>
        <dbReference type="EnsemblPlants" id="OMERI07G12180.1"/>
    </source>
</evidence>